<protein>
    <recommendedName>
        <fullName evidence="3">F-box domain-containing protein</fullName>
    </recommendedName>
</protein>
<comment type="caution">
    <text evidence="1">The sequence shown here is derived from an EMBL/GenBank/DDBJ whole genome shotgun (WGS) entry which is preliminary data.</text>
</comment>
<proteinExistence type="predicted"/>
<name>A0AAN7ZYL1_9PEZI</name>
<dbReference type="EMBL" id="JAVRQU010000021">
    <property type="protein sequence ID" value="KAK5691503.1"/>
    <property type="molecule type" value="Genomic_DNA"/>
</dbReference>
<dbReference type="InterPro" id="IPR038883">
    <property type="entry name" value="AN11006-like"/>
</dbReference>
<dbReference type="PANTHER" id="PTHR42085:SF2">
    <property type="entry name" value="F-BOX DOMAIN-CONTAINING PROTEIN"/>
    <property type="match status" value="1"/>
</dbReference>
<reference evidence="1" key="1">
    <citation type="submission" date="2023-08" db="EMBL/GenBank/DDBJ databases">
        <title>Black Yeasts Isolated from many extreme environments.</title>
        <authorList>
            <person name="Coleine C."/>
            <person name="Stajich J.E."/>
            <person name="Selbmann L."/>
        </authorList>
    </citation>
    <scope>NUCLEOTIDE SEQUENCE</scope>
    <source>
        <strain evidence="1">CCFEE 5810</strain>
    </source>
</reference>
<evidence type="ECO:0000313" key="1">
    <source>
        <dbReference type="EMBL" id="KAK5691503.1"/>
    </source>
</evidence>
<dbReference type="AlphaFoldDB" id="A0AAN7ZYL1"/>
<dbReference type="PANTHER" id="PTHR42085">
    <property type="entry name" value="F-BOX DOMAIN-CONTAINING PROTEIN"/>
    <property type="match status" value="1"/>
</dbReference>
<sequence length="173" mass="20088">MACAEAVIADKEPFPLFKLPPEIWLRIGEYALSLAPEVSNKHSTVVNKVSKVWQERMRQPAITRTCHSLRAELLRVFYQHHVSCIFAWENHSNRMGKAAWLHAIGAVNRRSLGNVRLVTSSDMVDEMLFRLTRQLPSFNVGDDPRKHDERERRVRYALEPVGMSKMVFWLNFT</sequence>
<dbReference type="Proteomes" id="UP001310594">
    <property type="component" value="Unassembled WGS sequence"/>
</dbReference>
<accession>A0AAN7ZYL1</accession>
<gene>
    <name evidence="1" type="ORF">LTR97_011496</name>
</gene>
<evidence type="ECO:0008006" key="3">
    <source>
        <dbReference type="Google" id="ProtNLM"/>
    </source>
</evidence>
<organism evidence="1 2">
    <name type="scientific">Elasticomyces elasticus</name>
    <dbReference type="NCBI Taxonomy" id="574655"/>
    <lineage>
        <taxon>Eukaryota</taxon>
        <taxon>Fungi</taxon>
        <taxon>Dikarya</taxon>
        <taxon>Ascomycota</taxon>
        <taxon>Pezizomycotina</taxon>
        <taxon>Dothideomycetes</taxon>
        <taxon>Dothideomycetidae</taxon>
        <taxon>Mycosphaerellales</taxon>
        <taxon>Teratosphaeriaceae</taxon>
        <taxon>Elasticomyces</taxon>
    </lineage>
</organism>
<evidence type="ECO:0000313" key="2">
    <source>
        <dbReference type="Proteomes" id="UP001310594"/>
    </source>
</evidence>